<evidence type="ECO:0000256" key="2">
    <source>
        <dbReference type="ARBA" id="ARBA00001946"/>
    </source>
</evidence>
<evidence type="ECO:0000256" key="3">
    <source>
        <dbReference type="ARBA" id="ARBA00022723"/>
    </source>
</evidence>
<name>A0A545U3A1_9PROT</name>
<proteinExistence type="predicted"/>
<keyword evidence="3" id="KW-0479">Metal-binding</keyword>
<comment type="cofactor">
    <cofactor evidence="2">
        <name>Mg(2+)</name>
        <dbReference type="ChEBI" id="CHEBI:18420"/>
    </cofactor>
</comment>
<dbReference type="Proteomes" id="UP000315252">
    <property type="component" value="Unassembled WGS sequence"/>
</dbReference>
<evidence type="ECO:0000259" key="7">
    <source>
        <dbReference type="PROSITE" id="PS51462"/>
    </source>
</evidence>
<reference evidence="8 9" key="1">
    <citation type="submission" date="2019-06" db="EMBL/GenBank/DDBJ databases">
        <title>Whole genome sequence for Rhodospirillaceae sp. R148.</title>
        <authorList>
            <person name="Wang G."/>
        </authorList>
    </citation>
    <scope>NUCLEOTIDE SEQUENCE [LARGE SCALE GENOMIC DNA]</scope>
    <source>
        <strain evidence="8 9">R148</strain>
    </source>
</reference>
<keyword evidence="9" id="KW-1185">Reference proteome</keyword>
<dbReference type="InterPro" id="IPR000086">
    <property type="entry name" value="NUDIX_hydrolase_dom"/>
</dbReference>
<dbReference type="AlphaFoldDB" id="A0A545U3A1"/>
<evidence type="ECO:0000313" key="9">
    <source>
        <dbReference type="Proteomes" id="UP000315252"/>
    </source>
</evidence>
<dbReference type="PANTHER" id="PTHR12992:SF11">
    <property type="entry name" value="MITOCHONDRIAL COENZYME A DIPHOSPHATASE NUDT8"/>
    <property type="match status" value="1"/>
</dbReference>
<dbReference type="PROSITE" id="PS51462">
    <property type="entry name" value="NUDIX"/>
    <property type="match status" value="1"/>
</dbReference>
<dbReference type="NCBIfam" id="NF007980">
    <property type="entry name" value="PRK10707.1"/>
    <property type="match status" value="1"/>
</dbReference>
<dbReference type="InterPro" id="IPR015797">
    <property type="entry name" value="NUDIX_hydrolase-like_dom_sf"/>
</dbReference>
<dbReference type="PANTHER" id="PTHR12992">
    <property type="entry name" value="NUDIX HYDROLASE"/>
    <property type="match status" value="1"/>
</dbReference>
<dbReference type="SUPFAM" id="SSF55811">
    <property type="entry name" value="Nudix"/>
    <property type="match status" value="1"/>
</dbReference>
<evidence type="ECO:0000256" key="6">
    <source>
        <dbReference type="ARBA" id="ARBA00023211"/>
    </source>
</evidence>
<evidence type="ECO:0000256" key="4">
    <source>
        <dbReference type="ARBA" id="ARBA00022801"/>
    </source>
</evidence>
<organism evidence="8 9">
    <name type="scientific">Denitrobaculum tricleocarpae</name>
    <dbReference type="NCBI Taxonomy" id="2591009"/>
    <lineage>
        <taxon>Bacteria</taxon>
        <taxon>Pseudomonadati</taxon>
        <taxon>Pseudomonadota</taxon>
        <taxon>Alphaproteobacteria</taxon>
        <taxon>Rhodospirillales</taxon>
        <taxon>Rhodospirillaceae</taxon>
        <taxon>Denitrobaculum</taxon>
    </lineage>
</organism>
<dbReference type="Pfam" id="PF00293">
    <property type="entry name" value="NUDIX"/>
    <property type="match status" value="1"/>
</dbReference>
<dbReference type="Gene3D" id="3.90.79.10">
    <property type="entry name" value="Nucleoside Triphosphate Pyrophosphohydrolase"/>
    <property type="match status" value="1"/>
</dbReference>
<protein>
    <submittedName>
        <fullName evidence="8">CoA pyrophosphatase</fullName>
    </submittedName>
</protein>
<gene>
    <name evidence="8" type="ORF">FKG95_02800</name>
</gene>
<dbReference type="InterPro" id="IPR045121">
    <property type="entry name" value="CoAse"/>
</dbReference>
<keyword evidence="6" id="KW-0464">Manganese</keyword>
<accession>A0A545U3A1</accession>
<dbReference type="GO" id="GO:0046872">
    <property type="term" value="F:metal ion binding"/>
    <property type="evidence" value="ECO:0007669"/>
    <property type="project" value="UniProtKB-KW"/>
</dbReference>
<dbReference type="OrthoDB" id="9802805at2"/>
<dbReference type="GO" id="GO:0010945">
    <property type="term" value="F:coenzyme A diphosphatase activity"/>
    <property type="evidence" value="ECO:0007669"/>
    <property type="project" value="InterPro"/>
</dbReference>
<evidence type="ECO:0000313" key="8">
    <source>
        <dbReference type="EMBL" id="TQV83951.1"/>
    </source>
</evidence>
<comment type="caution">
    <text evidence="8">The sequence shown here is derived from an EMBL/GenBank/DDBJ whole genome shotgun (WGS) entry which is preliminary data.</text>
</comment>
<comment type="cofactor">
    <cofactor evidence="1">
        <name>Mn(2+)</name>
        <dbReference type="ChEBI" id="CHEBI:29035"/>
    </cofactor>
</comment>
<evidence type="ECO:0000256" key="1">
    <source>
        <dbReference type="ARBA" id="ARBA00001936"/>
    </source>
</evidence>
<evidence type="ECO:0000256" key="5">
    <source>
        <dbReference type="ARBA" id="ARBA00022842"/>
    </source>
</evidence>
<keyword evidence="5" id="KW-0460">Magnesium</keyword>
<keyword evidence="4" id="KW-0378">Hydrolase</keyword>
<sequence length="172" mass="19002">MYEPAEKLTPAAVLVPIVERAEGLTVLLTKRTAHLHDHAGQVSFPGGRVDPGDSGPVSTALRETEEEIGLARHHVRLIGQLDTYVTRTGFEISPLVGLIAPPFELRPDDFEVAEVFEVPLGFILDPASQKRQSRMFKGALRHFYVFPYDDYYIWGATAGMLVNLTEVLGNAD</sequence>
<feature type="domain" description="Nudix hydrolase" evidence="7">
    <location>
        <begin position="8"/>
        <end position="141"/>
    </location>
</feature>
<dbReference type="EMBL" id="VHSH01000001">
    <property type="protein sequence ID" value="TQV83951.1"/>
    <property type="molecule type" value="Genomic_DNA"/>
</dbReference>
<dbReference type="CDD" id="cd03426">
    <property type="entry name" value="NUDIX_CoAse_Nudt7"/>
    <property type="match status" value="1"/>
</dbReference>